<dbReference type="Proteomes" id="UP000199409">
    <property type="component" value="Unassembled WGS sequence"/>
</dbReference>
<dbReference type="RefSeq" id="WP_092345021.1">
    <property type="nucleotide sequence ID" value="NZ_FNQN01000002.1"/>
</dbReference>
<gene>
    <name evidence="1" type="ORF">SAMN05660420_00832</name>
</gene>
<evidence type="ECO:0000313" key="1">
    <source>
        <dbReference type="EMBL" id="SDZ94609.1"/>
    </source>
</evidence>
<keyword evidence="2" id="KW-1185">Reference proteome</keyword>
<reference evidence="1 2" key="1">
    <citation type="submission" date="2016-10" db="EMBL/GenBank/DDBJ databases">
        <authorList>
            <person name="de Groot N.N."/>
        </authorList>
    </citation>
    <scope>NUCLEOTIDE SEQUENCE [LARGE SCALE GENOMIC DNA]</scope>
    <source>
        <strain evidence="1 2">DSM 7343</strain>
    </source>
</reference>
<sequence>MFEDNHPDLRKIVNTYLGVDAGGASKTAFDKAKLEIISTKTALAKAIGHITMDKYLEIVGKDSPDVAQIVKDAVAMLDSYYIPLPSESINAGFARAKKESIAKLKSHASQLKYFSFKDYTVRKKKKAAAKKARSTNFDNVRVEIRKSVKSS</sequence>
<organism evidence="1 2">
    <name type="scientific">Desulfuromusa kysingii</name>
    <dbReference type="NCBI Taxonomy" id="37625"/>
    <lineage>
        <taxon>Bacteria</taxon>
        <taxon>Pseudomonadati</taxon>
        <taxon>Thermodesulfobacteriota</taxon>
        <taxon>Desulfuromonadia</taxon>
        <taxon>Desulfuromonadales</taxon>
        <taxon>Geopsychrobacteraceae</taxon>
        <taxon>Desulfuromusa</taxon>
    </lineage>
</organism>
<name>A0A1H3X5B8_9BACT</name>
<protein>
    <submittedName>
        <fullName evidence="1">Uncharacterized protein</fullName>
    </submittedName>
</protein>
<proteinExistence type="predicted"/>
<accession>A0A1H3X5B8</accession>
<evidence type="ECO:0000313" key="2">
    <source>
        <dbReference type="Proteomes" id="UP000199409"/>
    </source>
</evidence>
<dbReference type="EMBL" id="FNQN01000002">
    <property type="protein sequence ID" value="SDZ94609.1"/>
    <property type="molecule type" value="Genomic_DNA"/>
</dbReference>
<dbReference type="AlphaFoldDB" id="A0A1H3X5B8"/>